<proteinExistence type="predicted"/>
<evidence type="ECO:0000256" key="3">
    <source>
        <dbReference type="ARBA" id="ARBA00022829"/>
    </source>
</evidence>
<keyword evidence="4" id="KW-0131">Cell cycle</keyword>
<feature type="compositionally biased region" description="Basic and acidic residues" evidence="5">
    <location>
        <begin position="99"/>
        <end position="117"/>
    </location>
</feature>
<dbReference type="PANTHER" id="PTHR34298:SF2">
    <property type="entry name" value="SEGREGATION AND CONDENSATION PROTEIN B"/>
    <property type="match status" value="1"/>
</dbReference>
<dbReference type="PANTHER" id="PTHR34298">
    <property type="entry name" value="SEGREGATION AND CONDENSATION PROTEIN B"/>
    <property type="match status" value="1"/>
</dbReference>
<dbReference type="Proteomes" id="UP000053171">
    <property type="component" value="Unassembled WGS sequence"/>
</dbReference>
<dbReference type="RefSeq" id="WP_055684691.1">
    <property type="nucleotide sequence ID" value="NZ_JADPWM010000009.1"/>
</dbReference>
<evidence type="ECO:0000313" key="7">
    <source>
        <dbReference type="Proteomes" id="UP000053171"/>
    </source>
</evidence>
<keyword evidence="3" id="KW-0159">Chromosome partition</keyword>
<dbReference type="Gene3D" id="1.10.10.10">
    <property type="entry name" value="Winged helix-like DNA-binding domain superfamily/Winged helix DNA-binding domain"/>
    <property type="match status" value="3"/>
</dbReference>
<gene>
    <name evidence="6" type="ORF">AN277_0207320</name>
</gene>
<feature type="region of interest" description="Disordered" evidence="5">
    <location>
        <begin position="250"/>
        <end position="284"/>
    </location>
</feature>
<evidence type="ECO:0000256" key="5">
    <source>
        <dbReference type="SAM" id="MobiDB-lite"/>
    </source>
</evidence>
<keyword evidence="1" id="KW-0963">Cytoplasm</keyword>
<sequence>MNEEQTGREEESAVRLRPGGVRAAVEAILIVAAAPVDELELAEALQVPAAEVAAALEQLARDYDGHPVPDDGGTLEHSTAENSTTDPDAVGLGTAASDAAEREAGDRDGADSARYAEESAVQARAPETAGSRVREPRGVELRRVAGGWRLYSRTDFAPWVRRFVQEGQTAKLSQAALETLAVIAYRQPISRARVSSIRGVNVDGVVRTLRTRGLVVEAQEPGESGATLFETTPLFLEKIGLESLADLPPIAPHLPGAEDVAEYEDRAPAPRRRAPAPPGQEDHR</sequence>
<dbReference type="GO" id="GO:0051301">
    <property type="term" value="P:cell division"/>
    <property type="evidence" value="ECO:0007669"/>
    <property type="project" value="UniProtKB-KW"/>
</dbReference>
<dbReference type="InterPro" id="IPR036390">
    <property type="entry name" value="WH_DNA-bd_sf"/>
</dbReference>
<dbReference type="GO" id="GO:0051304">
    <property type="term" value="P:chromosome separation"/>
    <property type="evidence" value="ECO:0007669"/>
    <property type="project" value="InterPro"/>
</dbReference>
<dbReference type="PIRSF" id="PIRSF019345">
    <property type="entry name" value="ScpB"/>
    <property type="match status" value="1"/>
</dbReference>
<evidence type="ECO:0000313" key="6">
    <source>
        <dbReference type="EMBL" id="OAX51714.1"/>
    </source>
</evidence>
<name>A0A199NRJ3_9MICC</name>
<evidence type="ECO:0008006" key="8">
    <source>
        <dbReference type="Google" id="ProtNLM"/>
    </source>
</evidence>
<dbReference type="InterPro" id="IPR036388">
    <property type="entry name" value="WH-like_DNA-bd_sf"/>
</dbReference>
<dbReference type="InterPro" id="IPR005234">
    <property type="entry name" value="ScpB_csome_segregation"/>
</dbReference>
<protein>
    <recommendedName>
        <fullName evidence="8">Segregation and condensation protein B</fullName>
    </recommendedName>
</protein>
<feature type="compositionally biased region" description="Polar residues" evidence="5">
    <location>
        <begin position="76"/>
        <end position="86"/>
    </location>
</feature>
<evidence type="ECO:0000256" key="4">
    <source>
        <dbReference type="ARBA" id="ARBA00023306"/>
    </source>
</evidence>
<dbReference type="SUPFAM" id="SSF46785">
    <property type="entry name" value="Winged helix' DNA-binding domain"/>
    <property type="match status" value="2"/>
</dbReference>
<keyword evidence="7" id="KW-1185">Reference proteome</keyword>
<dbReference type="AlphaFoldDB" id="A0A199NRJ3"/>
<feature type="region of interest" description="Disordered" evidence="5">
    <location>
        <begin position="63"/>
        <end position="133"/>
    </location>
</feature>
<keyword evidence="2" id="KW-0132">Cell division</keyword>
<dbReference type="NCBIfam" id="TIGR00281">
    <property type="entry name" value="SMC-Scp complex subunit ScpB"/>
    <property type="match status" value="1"/>
</dbReference>
<evidence type="ECO:0000256" key="1">
    <source>
        <dbReference type="ARBA" id="ARBA00022490"/>
    </source>
</evidence>
<comment type="caution">
    <text evidence="6">The sequence shown here is derived from an EMBL/GenBank/DDBJ whole genome shotgun (WGS) entry which is preliminary data.</text>
</comment>
<organism evidence="6 7">
    <name type="scientific">Rothia kristinae</name>
    <dbReference type="NCBI Taxonomy" id="37923"/>
    <lineage>
        <taxon>Bacteria</taxon>
        <taxon>Bacillati</taxon>
        <taxon>Actinomycetota</taxon>
        <taxon>Actinomycetes</taxon>
        <taxon>Micrococcales</taxon>
        <taxon>Micrococcaceae</taxon>
        <taxon>Rothia</taxon>
    </lineage>
</organism>
<dbReference type="EMBL" id="LJBJ02000013">
    <property type="protein sequence ID" value="OAX51714.1"/>
    <property type="molecule type" value="Genomic_DNA"/>
</dbReference>
<dbReference type="Pfam" id="PF04079">
    <property type="entry name" value="SMC_ScpB"/>
    <property type="match status" value="1"/>
</dbReference>
<evidence type="ECO:0000256" key="2">
    <source>
        <dbReference type="ARBA" id="ARBA00022618"/>
    </source>
</evidence>
<reference evidence="6" key="1">
    <citation type="submission" date="2016-06" db="EMBL/GenBank/DDBJ databases">
        <title>Identification of putative biosynthetic pathways for the production of bioactive secondary metabolites by the marine actinomycete Kocuria kristinae RUTW2-3.</title>
        <authorList>
            <person name="Waterworth S.C."/>
            <person name="Walmsley T.A."/>
            <person name="Matongo T."/>
            <person name="Davies-Coleman M.T."/>
            <person name="Dorrington R.A."/>
        </authorList>
    </citation>
    <scope>NUCLEOTIDE SEQUENCE [LARGE SCALE GENOMIC DNA]</scope>
    <source>
        <strain evidence="6">RUTW2-3</strain>
    </source>
</reference>
<accession>A0A199NRJ3</accession>